<dbReference type="Gene3D" id="3.30.450.40">
    <property type="match status" value="2"/>
</dbReference>
<feature type="domain" description="STAS" evidence="1">
    <location>
        <begin position="691"/>
        <end position="806"/>
    </location>
</feature>
<dbReference type="AlphaFoldDB" id="A0A4P2PYR3"/>
<evidence type="ECO:0000259" key="1">
    <source>
        <dbReference type="PROSITE" id="PS50801"/>
    </source>
</evidence>
<dbReference type="InterPro" id="IPR003018">
    <property type="entry name" value="GAF"/>
</dbReference>
<dbReference type="SUPFAM" id="SSF52091">
    <property type="entry name" value="SpoIIaa-like"/>
    <property type="match status" value="1"/>
</dbReference>
<dbReference type="Proteomes" id="UP000295781">
    <property type="component" value="Chromosome"/>
</dbReference>
<accession>A0A4P2PYR3</accession>
<dbReference type="EMBL" id="CP012670">
    <property type="protein sequence ID" value="AUX21930.1"/>
    <property type="molecule type" value="Genomic_DNA"/>
</dbReference>
<dbReference type="InterPro" id="IPR002645">
    <property type="entry name" value="STAS_dom"/>
</dbReference>
<dbReference type="PROSITE" id="PS50801">
    <property type="entry name" value="STAS"/>
    <property type="match status" value="1"/>
</dbReference>
<dbReference type="SUPFAM" id="SSF53822">
    <property type="entry name" value="Periplasmic binding protein-like I"/>
    <property type="match status" value="1"/>
</dbReference>
<dbReference type="OrthoDB" id="5484111at2"/>
<dbReference type="Pfam" id="PF13407">
    <property type="entry name" value="Peripla_BP_4"/>
    <property type="match status" value="1"/>
</dbReference>
<proteinExistence type="predicted"/>
<organism evidence="2 3">
    <name type="scientific">Sorangium cellulosum</name>
    <name type="common">Polyangium cellulosum</name>
    <dbReference type="NCBI Taxonomy" id="56"/>
    <lineage>
        <taxon>Bacteria</taxon>
        <taxon>Pseudomonadati</taxon>
        <taxon>Myxococcota</taxon>
        <taxon>Polyangia</taxon>
        <taxon>Polyangiales</taxon>
        <taxon>Polyangiaceae</taxon>
        <taxon>Sorangium</taxon>
    </lineage>
</organism>
<gene>
    <name evidence="2" type="primary">fbpC</name>
    <name evidence="2" type="ORF">SOCEGT47_024280</name>
</gene>
<dbReference type="InterPro" id="IPR036513">
    <property type="entry name" value="STAS_dom_sf"/>
</dbReference>
<dbReference type="CDD" id="cd07041">
    <property type="entry name" value="STAS_RsbR_RsbS_like"/>
    <property type="match status" value="1"/>
</dbReference>
<dbReference type="Pfam" id="PF13185">
    <property type="entry name" value="GAF_2"/>
    <property type="match status" value="1"/>
</dbReference>
<name>A0A4P2PYR3_SORCE</name>
<dbReference type="SMART" id="SM00065">
    <property type="entry name" value="GAF"/>
    <property type="match status" value="2"/>
</dbReference>
<dbReference type="PANTHER" id="PTHR33745">
    <property type="entry name" value="RSBT ANTAGONIST PROTEIN RSBS-RELATED"/>
    <property type="match status" value="1"/>
</dbReference>
<dbReference type="InterPro" id="IPR051932">
    <property type="entry name" value="Bact_StressResp_Reg"/>
</dbReference>
<reference evidence="2 3" key="1">
    <citation type="submission" date="2015-09" db="EMBL/GenBank/DDBJ databases">
        <title>Sorangium comparison.</title>
        <authorList>
            <person name="Zaburannyi N."/>
            <person name="Bunk B."/>
            <person name="Overmann J."/>
            <person name="Mueller R."/>
        </authorList>
    </citation>
    <scope>NUCLEOTIDE SEQUENCE [LARGE SCALE GENOMIC DNA]</scope>
    <source>
        <strain evidence="2 3">So ceGT47</strain>
    </source>
</reference>
<protein>
    <submittedName>
        <fullName evidence="2">Sugar ABC transporter</fullName>
    </submittedName>
</protein>
<dbReference type="InterPro" id="IPR028082">
    <property type="entry name" value="Peripla_BP_I"/>
</dbReference>
<dbReference type="Gene3D" id="3.30.750.24">
    <property type="entry name" value="STAS domain"/>
    <property type="match status" value="1"/>
</dbReference>
<dbReference type="Pfam" id="PF01740">
    <property type="entry name" value="STAS"/>
    <property type="match status" value="1"/>
</dbReference>
<dbReference type="SUPFAM" id="SSF55781">
    <property type="entry name" value="GAF domain-like"/>
    <property type="match status" value="2"/>
</dbReference>
<dbReference type="RefSeq" id="WP_129347181.1">
    <property type="nucleotide sequence ID" value="NZ_CP012670.1"/>
</dbReference>
<dbReference type="InterPro" id="IPR029016">
    <property type="entry name" value="GAF-like_dom_sf"/>
</dbReference>
<dbReference type="Gene3D" id="3.40.50.2300">
    <property type="match status" value="2"/>
</dbReference>
<evidence type="ECO:0000313" key="3">
    <source>
        <dbReference type="Proteomes" id="UP000295781"/>
    </source>
</evidence>
<evidence type="ECO:0000313" key="2">
    <source>
        <dbReference type="EMBL" id="AUX21930.1"/>
    </source>
</evidence>
<sequence length="821" mass="86136">MSTGLDISATLHRTVQDALNSLPGAQRGALLIREGERLILRAAVGFEGALPYRLRIPADAGPASGLSLLGPANRARVAPADAWYRAHLPGATAPDRLPAGAAMVLAPVRMHGEPIGVLALEQPAEEAPAAERWARLLSLADSAAAVLERRALYDDKARSAHESRLLEEVLNAVAARASPHDLVEIVSYGIKSVQLEPQWTAVTLVLLEDAGRGAPAAAGDGRPREVRVYRVPRRAPTAYWNNLRDGALAAGRNLGVFVDHRLGGVDGPAGQSALVDEGVRRGVHGIAVAPMDPAGIEPALRRAAEAGIPVVTLDAPPIEGSSALAYIGTDNVAAGRLAGEMMARLLPGGGKVGTQAASFRAENGPARIRGFGAALAGTAVAPQPPSENRYDTALGVRLAVEALRQGELAGAFGACAENGPAWGEAARAAGRAGDLKIVAFDLVAETIAMLREGTIHAAVVQREYEMGYCAVQLLHDMATRGVEAALAGLPAPAQPGERRSPRILDTGVDLVTLERTPWSRALADHLALDTGRKAASRRRGLAGARRPVELLVIAVDVEEEGFVEESTAVDAESLVGRVLSSGRPAIVDTHAPASELQGMSDVVEARGRGTRTRAVVPLHGREAALGVLVLDSERRDACSPEDLTFIERVADIMAVALENVQLLQRITQRTLELEQANRQQESLLSTIHELSTPVVPIARNILVMPIVGAMDTQRSGRFIESLLQEITERRASVVLIDVTGMAAVDAAAASHLLAAARAARLLGAEVVLAGITPAAARLLVEQGMDLGGLVTHSTLELGFVHALSRTGGKVIYSRNSGRPPA</sequence>
<dbReference type="InterPro" id="IPR025997">
    <property type="entry name" value="SBP_2_dom"/>
</dbReference>